<reference evidence="2" key="1">
    <citation type="submission" date="2016-10" db="EMBL/GenBank/DDBJ databases">
        <authorList>
            <person name="Varghese N."/>
            <person name="Submissions S."/>
        </authorList>
    </citation>
    <scope>NUCLEOTIDE SEQUENCE [LARGE SCALE GENOMIC DNA]</scope>
    <source>
        <strain evidence="2">DSM 25811 / CCM 8410 / LMG 26954 / E90</strain>
    </source>
</reference>
<protein>
    <submittedName>
        <fullName evidence="1">Permuted papain-like amidase enzyme, YaeF/YiiX, C92 family</fullName>
    </submittedName>
</protein>
<evidence type="ECO:0000313" key="1">
    <source>
        <dbReference type="EMBL" id="SDD52740.1"/>
    </source>
</evidence>
<dbReference type="STRING" id="1285928.SAMN04487894_11015"/>
<evidence type="ECO:0000313" key="2">
    <source>
        <dbReference type="Proteomes" id="UP000198757"/>
    </source>
</evidence>
<dbReference type="InterPro" id="IPR038765">
    <property type="entry name" value="Papain-like_cys_pep_sf"/>
</dbReference>
<sequence length="236" mass="27192">MKSRSNASPESIIRNHRGRIFHFTFKGWPWGRLFLLLLIAGCQEAQPGDGPGHNLSRELDSLKPLLRSGDLVLRNGTDATSQATRRFNRKDTSFSHCGIIAVEEGRVWVYHAIGGSYNPSQQLKKELLDSFSDPADNDRIAVYRYPLSKEEQQRLINIVRQYYKNRLPFDLFFNFETDDRMYCSEFVFKSINKSMDGRLLPIAQQQPPVYISIDDLFLNPYATLIKKIEYPILASP</sequence>
<dbReference type="Proteomes" id="UP000198757">
    <property type="component" value="Unassembled WGS sequence"/>
</dbReference>
<organism evidence="1 2">
    <name type="scientific">Niabella drilacis (strain DSM 25811 / CCM 8410 / CCUG 62505 / LMG 26954 / E90)</name>
    <dbReference type="NCBI Taxonomy" id="1285928"/>
    <lineage>
        <taxon>Bacteria</taxon>
        <taxon>Pseudomonadati</taxon>
        <taxon>Bacteroidota</taxon>
        <taxon>Chitinophagia</taxon>
        <taxon>Chitinophagales</taxon>
        <taxon>Chitinophagaceae</taxon>
        <taxon>Niabella</taxon>
    </lineage>
</organism>
<accession>A0A1G6VGD2</accession>
<dbReference type="SUPFAM" id="SSF54001">
    <property type="entry name" value="Cysteine proteinases"/>
    <property type="match status" value="1"/>
</dbReference>
<dbReference type="Gene3D" id="3.90.1720.10">
    <property type="entry name" value="endopeptidase domain like (from Nostoc punctiforme)"/>
    <property type="match status" value="1"/>
</dbReference>
<dbReference type="EMBL" id="FMZO01000010">
    <property type="protein sequence ID" value="SDD52740.1"/>
    <property type="molecule type" value="Genomic_DNA"/>
</dbReference>
<dbReference type="AlphaFoldDB" id="A0A1G6VGD2"/>
<gene>
    <name evidence="1" type="ORF">SAMN04487894_11015</name>
</gene>
<dbReference type="InterPro" id="IPR024453">
    <property type="entry name" value="Peptidase_C92"/>
</dbReference>
<dbReference type="Pfam" id="PF05708">
    <property type="entry name" value="Peptidase_C92"/>
    <property type="match status" value="1"/>
</dbReference>
<dbReference type="OrthoDB" id="1148539at2"/>
<proteinExistence type="predicted"/>
<keyword evidence="2" id="KW-1185">Reference proteome</keyword>
<name>A0A1G6VGD2_NIADE</name>